<feature type="signal peptide" evidence="1">
    <location>
        <begin position="1"/>
        <end position="17"/>
    </location>
</feature>
<protein>
    <recommendedName>
        <fullName evidence="2">Tectonic-1-3 N-terminal domain-containing protein</fullName>
    </recommendedName>
</protein>
<keyword evidence="4" id="KW-1185">Reference proteome</keyword>
<dbReference type="EMBL" id="JAPXFL010000007">
    <property type="protein sequence ID" value="KAK9503704.1"/>
    <property type="molecule type" value="Genomic_DNA"/>
</dbReference>
<feature type="domain" description="Tectonic-1-3 N-terminal" evidence="2">
    <location>
        <begin position="46"/>
        <end position="79"/>
    </location>
</feature>
<reference evidence="3 4" key="1">
    <citation type="submission" date="2022-12" db="EMBL/GenBank/DDBJ databases">
        <title>Chromosome-level genome assembly of true bugs.</title>
        <authorList>
            <person name="Ma L."/>
            <person name="Li H."/>
        </authorList>
    </citation>
    <scope>NUCLEOTIDE SEQUENCE [LARGE SCALE GENOMIC DNA]</scope>
    <source>
        <strain evidence="3">Lab_2022b</strain>
    </source>
</reference>
<dbReference type="AlphaFoldDB" id="A0AAW1CYE5"/>
<evidence type="ECO:0000313" key="3">
    <source>
        <dbReference type="EMBL" id="KAK9503704.1"/>
    </source>
</evidence>
<dbReference type="InterPro" id="IPR040354">
    <property type="entry name" value="TCTN1-3"/>
</dbReference>
<dbReference type="GO" id="GO:0060271">
    <property type="term" value="P:cilium assembly"/>
    <property type="evidence" value="ECO:0007669"/>
    <property type="project" value="TreeGrafter"/>
</dbReference>
<dbReference type="InterPro" id="IPR057724">
    <property type="entry name" value="TCTN1-3_N"/>
</dbReference>
<evidence type="ECO:0000256" key="1">
    <source>
        <dbReference type="SAM" id="SignalP"/>
    </source>
</evidence>
<keyword evidence="1" id="KW-0732">Signal</keyword>
<evidence type="ECO:0000313" key="4">
    <source>
        <dbReference type="Proteomes" id="UP001461498"/>
    </source>
</evidence>
<dbReference type="Proteomes" id="UP001461498">
    <property type="component" value="Unassembled WGS sequence"/>
</dbReference>
<dbReference type="Pfam" id="PF25752">
    <property type="entry name" value="DUF1619_N"/>
    <property type="match status" value="1"/>
</dbReference>
<comment type="caution">
    <text evidence="3">The sequence shown here is derived from an EMBL/GenBank/DDBJ whole genome shotgun (WGS) entry which is preliminary data.</text>
</comment>
<sequence>MSPFLTLFLSYIVIINGENQNLNLSIKKDDSSLHYSDSENEINDTYSSCDLTSNECDINCCNDKDCLKFDIKSFNCTIQAKELQEENPFKYNILNCYNQLPKYLKYSSNALCFETQNSPYLGQYFHEDNIIFNENDIPEILKQRRKSFIYFKTTNIINKSDKRKYPPNINIIGEKINYYFPANIFGTKYCSEIPSTNQIDYKSFCLKPINERFCNKNTELQKFYEDLKMNLISFSINERKFENINISIKSFCTDNGTDYLFLYENNLKYSFINENKQGKIIPCRENKSLTFNNTNKICQNVIVDFSIKFTWNFTNLMKIDVEVILVDIPLFKNLFTSKERENISYEPKLYLSQNFMVSNDYDSRQKPNLTNGYLFGSHIVISNLR</sequence>
<proteinExistence type="predicted"/>
<dbReference type="PANTHER" id="PTHR14611">
    <property type="entry name" value="TECTONIC FAMILY MEMBER"/>
    <property type="match status" value="1"/>
</dbReference>
<feature type="chain" id="PRO_5043486246" description="Tectonic-1-3 N-terminal domain-containing protein" evidence="1">
    <location>
        <begin position="18"/>
        <end position="385"/>
    </location>
</feature>
<evidence type="ECO:0000259" key="2">
    <source>
        <dbReference type="Pfam" id="PF25752"/>
    </source>
</evidence>
<gene>
    <name evidence="3" type="ORF">O3M35_010209</name>
</gene>
<dbReference type="PANTHER" id="PTHR14611:SF6">
    <property type="entry name" value="TECTONIC-2"/>
    <property type="match status" value="1"/>
</dbReference>
<name>A0AAW1CYE5_9HEMI</name>
<accession>A0AAW1CYE5</accession>
<organism evidence="3 4">
    <name type="scientific">Rhynocoris fuscipes</name>
    <dbReference type="NCBI Taxonomy" id="488301"/>
    <lineage>
        <taxon>Eukaryota</taxon>
        <taxon>Metazoa</taxon>
        <taxon>Ecdysozoa</taxon>
        <taxon>Arthropoda</taxon>
        <taxon>Hexapoda</taxon>
        <taxon>Insecta</taxon>
        <taxon>Pterygota</taxon>
        <taxon>Neoptera</taxon>
        <taxon>Paraneoptera</taxon>
        <taxon>Hemiptera</taxon>
        <taxon>Heteroptera</taxon>
        <taxon>Panheteroptera</taxon>
        <taxon>Cimicomorpha</taxon>
        <taxon>Reduviidae</taxon>
        <taxon>Harpactorinae</taxon>
        <taxon>Harpactorini</taxon>
        <taxon>Rhynocoris</taxon>
    </lineage>
</organism>